<name>A0ABP5L1M0_9ACTN</name>
<organism evidence="2 3">
    <name type="scientific">Kitasatospora kazusensis</name>
    <dbReference type="NCBI Taxonomy" id="407974"/>
    <lineage>
        <taxon>Bacteria</taxon>
        <taxon>Bacillati</taxon>
        <taxon>Actinomycetota</taxon>
        <taxon>Actinomycetes</taxon>
        <taxon>Kitasatosporales</taxon>
        <taxon>Streptomycetaceae</taxon>
        <taxon>Kitasatospora</taxon>
    </lineage>
</organism>
<dbReference type="InterPro" id="IPR029032">
    <property type="entry name" value="AhpD-like"/>
</dbReference>
<keyword evidence="3" id="KW-1185">Reference proteome</keyword>
<dbReference type="SUPFAM" id="SSF69118">
    <property type="entry name" value="AhpD-like"/>
    <property type="match status" value="1"/>
</dbReference>
<sequence length="162" mass="17989">MTTNQPSTDAYVPAPEQRLSMPEQAATWYRAMIDLDRASRPSVDPALAELVRIHASNLNGCAFCLDMHTADARKGGEQEHRIYTLPAWRETPYFTASERAALALTEAITLVTQGHVPDEVYDEAAKHFDPQQLAQLIAVIVSINSWNRIAITTRMSPAPKQS</sequence>
<evidence type="ECO:0000313" key="3">
    <source>
        <dbReference type="Proteomes" id="UP001422759"/>
    </source>
</evidence>
<dbReference type="RefSeq" id="WP_344463186.1">
    <property type="nucleotide sequence ID" value="NZ_BAAANT010000009.1"/>
</dbReference>
<dbReference type="Gene3D" id="1.20.1290.10">
    <property type="entry name" value="AhpD-like"/>
    <property type="match status" value="1"/>
</dbReference>
<dbReference type="PANTHER" id="PTHR34846:SF10">
    <property type="entry name" value="CYTOPLASMIC PROTEIN"/>
    <property type="match status" value="1"/>
</dbReference>
<dbReference type="Proteomes" id="UP001422759">
    <property type="component" value="Unassembled WGS sequence"/>
</dbReference>
<comment type="caution">
    <text evidence="2">The sequence shown here is derived from an EMBL/GenBank/DDBJ whole genome shotgun (WGS) entry which is preliminary data.</text>
</comment>
<protein>
    <submittedName>
        <fullName evidence="2">Carboxymuconolactone decarboxylase family protein</fullName>
    </submittedName>
</protein>
<dbReference type="InterPro" id="IPR004675">
    <property type="entry name" value="AhpD_core"/>
</dbReference>
<gene>
    <name evidence="2" type="ORF">GCM10009760_20780</name>
</gene>
<feature type="domain" description="Carboxymuconolactone decarboxylase-like" evidence="1">
    <location>
        <begin position="28"/>
        <end position="106"/>
    </location>
</feature>
<dbReference type="Pfam" id="PF02627">
    <property type="entry name" value="CMD"/>
    <property type="match status" value="1"/>
</dbReference>
<dbReference type="NCBIfam" id="TIGR00778">
    <property type="entry name" value="ahpD_dom"/>
    <property type="match status" value="1"/>
</dbReference>
<dbReference type="PANTHER" id="PTHR34846">
    <property type="entry name" value="4-CARBOXYMUCONOLACTONE DECARBOXYLASE FAMILY PROTEIN (AFU_ORTHOLOGUE AFUA_6G11590)"/>
    <property type="match status" value="1"/>
</dbReference>
<proteinExistence type="predicted"/>
<reference evidence="3" key="1">
    <citation type="journal article" date="2019" name="Int. J. Syst. Evol. Microbiol.">
        <title>The Global Catalogue of Microorganisms (GCM) 10K type strain sequencing project: providing services to taxonomists for standard genome sequencing and annotation.</title>
        <authorList>
            <consortium name="The Broad Institute Genomics Platform"/>
            <consortium name="The Broad Institute Genome Sequencing Center for Infectious Disease"/>
            <person name="Wu L."/>
            <person name="Ma J."/>
        </authorList>
    </citation>
    <scope>NUCLEOTIDE SEQUENCE [LARGE SCALE GENOMIC DNA]</scope>
    <source>
        <strain evidence="3">JCM 14560</strain>
    </source>
</reference>
<accession>A0ABP5L1M0</accession>
<evidence type="ECO:0000259" key="1">
    <source>
        <dbReference type="Pfam" id="PF02627"/>
    </source>
</evidence>
<dbReference type="InterPro" id="IPR003779">
    <property type="entry name" value="CMD-like"/>
</dbReference>
<evidence type="ECO:0000313" key="2">
    <source>
        <dbReference type="EMBL" id="GAA2139029.1"/>
    </source>
</evidence>
<dbReference type="EMBL" id="BAAANT010000009">
    <property type="protein sequence ID" value="GAA2139029.1"/>
    <property type="molecule type" value="Genomic_DNA"/>
</dbReference>